<keyword evidence="2" id="KW-0808">Transferase</keyword>
<protein>
    <submittedName>
        <fullName evidence="2">Protein N-acetyltransferase, RimJ/RimL family</fullName>
    </submittedName>
</protein>
<dbReference type="PANTHER" id="PTHR43415">
    <property type="entry name" value="SPERMIDINE N(1)-ACETYLTRANSFERASE"/>
    <property type="match status" value="1"/>
</dbReference>
<organism evidence="2 3">
    <name type="scientific">Cetobacterium ceti</name>
    <dbReference type="NCBI Taxonomy" id="180163"/>
    <lineage>
        <taxon>Bacteria</taxon>
        <taxon>Fusobacteriati</taxon>
        <taxon>Fusobacteriota</taxon>
        <taxon>Fusobacteriia</taxon>
        <taxon>Fusobacteriales</taxon>
        <taxon>Fusobacteriaceae</taxon>
        <taxon>Cetobacterium</taxon>
    </lineage>
</organism>
<dbReference type="PANTHER" id="PTHR43415:SF3">
    <property type="entry name" value="GNAT-FAMILY ACETYLTRANSFERASE"/>
    <property type="match status" value="1"/>
</dbReference>
<dbReference type="Pfam" id="PF13302">
    <property type="entry name" value="Acetyltransf_3"/>
    <property type="match status" value="1"/>
</dbReference>
<dbReference type="InterPro" id="IPR016181">
    <property type="entry name" value="Acyl_CoA_acyltransferase"/>
</dbReference>
<dbReference type="SUPFAM" id="SSF55729">
    <property type="entry name" value="Acyl-CoA N-acyltransferases (Nat)"/>
    <property type="match status" value="1"/>
</dbReference>
<proteinExistence type="predicted"/>
<dbReference type="STRING" id="180163.SAMN02745174_01159"/>
<dbReference type="OrthoDB" id="87299at2"/>
<dbReference type="GO" id="GO:0016747">
    <property type="term" value="F:acyltransferase activity, transferring groups other than amino-acyl groups"/>
    <property type="evidence" value="ECO:0007669"/>
    <property type="project" value="InterPro"/>
</dbReference>
<feature type="domain" description="N-acetyltransferase" evidence="1">
    <location>
        <begin position="7"/>
        <end position="172"/>
    </location>
</feature>
<gene>
    <name evidence="2" type="ORF">SAMN02745174_01159</name>
</gene>
<dbReference type="Proteomes" id="UP000191153">
    <property type="component" value="Unassembled WGS sequence"/>
</dbReference>
<dbReference type="Gene3D" id="3.40.630.30">
    <property type="match status" value="1"/>
</dbReference>
<dbReference type="RefSeq" id="WP_078693656.1">
    <property type="nucleotide sequence ID" value="NZ_FUWX01000008.1"/>
</dbReference>
<evidence type="ECO:0000313" key="3">
    <source>
        <dbReference type="Proteomes" id="UP000191153"/>
    </source>
</evidence>
<dbReference type="InterPro" id="IPR000182">
    <property type="entry name" value="GNAT_dom"/>
</dbReference>
<dbReference type="EMBL" id="FUWX01000008">
    <property type="protein sequence ID" value="SJZ64697.1"/>
    <property type="molecule type" value="Genomic_DNA"/>
</dbReference>
<name>A0A1T4MCW1_9FUSO</name>
<evidence type="ECO:0000259" key="1">
    <source>
        <dbReference type="PROSITE" id="PS51186"/>
    </source>
</evidence>
<evidence type="ECO:0000313" key="2">
    <source>
        <dbReference type="EMBL" id="SJZ64697.1"/>
    </source>
</evidence>
<dbReference type="PROSITE" id="PS51186">
    <property type="entry name" value="GNAT"/>
    <property type="match status" value="1"/>
</dbReference>
<accession>A0A1T4MCW1</accession>
<sequence length="177" mass="20386">MIKGKKVNLRAYKKTDLETLYNLFENNKVKRTLLMGTNTPTAIEYENLFIEKNLIFESELYNFAIESSSTGEYIGGCGINKIDRKNSFATVGIWLGEPFQGRGYGADALRTLCNFIFQEMNIHKIKLNCFSFNFQGLICYQAVGFKEEGISRKEIFRDGQYHDIILMGLFKDELILK</sequence>
<keyword evidence="3" id="KW-1185">Reference proteome</keyword>
<reference evidence="2 3" key="1">
    <citation type="submission" date="2017-02" db="EMBL/GenBank/DDBJ databases">
        <authorList>
            <person name="Peterson S.W."/>
        </authorList>
    </citation>
    <scope>NUCLEOTIDE SEQUENCE [LARGE SCALE GENOMIC DNA]</scope>
    <source>
        <strain evidence="2 3">ATCC 700028</strain>
    </source>
</reference>
<dbReference type="AlphaFoldDB" id="A0A1T4MCW1"/>